<dbReference type="InterPro" id="IPR026591">
    <property type="entry name" value="Sirtuin_cat_small_dom_sf"/>
</dbReference>
<feature type="binding site" evidence="3">
    <location>
        <position position="205"/>
    </location>
    <ligand>
        <name>Zn(2+)</name>
        <dbReference type="ChEBI" id="CHEBI:29105"/>
    </ligand>
</feature>
<feature type="domain" description="Deacetylase sirtuin-type" evidence="4">
    <location>
        <begin position="1"/>
        <end position="304"/>
    </location>
</feature>
<protein>
    <submittedName>
        <fullName evidence="5">NAD dependent deacetylase</fullName>
    </submittedName>
</protein>
<dbReference type="OrthoDB" id="424302at2759"/>
<organism evidence="5 6">
    <name type="scientific">Strigomonas culicis</name>
    <dbReference type="NCBI Taxonomy" id="28005"/>
    <lineage>
        <taxon>Eukaryota</taxon>
        <taxon>Discoba</taxon>
        <taxon>Euglenozoa</taxon>
        <taxon>Kinetoplastea</taxon>
        <taxon>Metakinetoplastina</taxon>
        <taxon>Trypanosomatida</taxon>
        <taxon>Trypanosomatidae</taxon>
        <taxon>Strigomonadinae</taxon>
        <taxon>Strigomonas</taxon>
    </lineage>
</organism>
<evidence type="ECO:0000313" key="5">
    <source>
        <dbReference type="EMBL" id="EPY19768.1"/>
    </source>
</evidence>
<dbReference type="Gene3D" id="3.40.50.1220">
    <property type="entry name" value="TPP-binding domain"/>
    <property type="match status" value="1"/>
</dbReference>
<comment type="caution">
    <text evidence="5">The sequence shown here is derived from an EMBL/GenBank/DDBJ whole genome shotgun (WGS) entry which is preliminary data.</text>
</comment>
<dbReference type="PANTHER" id="PTHR11085:SF10">
    <property type="entry name" value="NAD-DEPENDENT PROTEIN DEACYLASE SIRTUIN-5, MITOCHONDRIAL-RELATED"/>
    <property type="match status" value="1"/>
</dbReference>
<keyword evidence="3" id="KW-0862">Zinc</keyword>
<dbReference type="InterPro" id="IPR029035">
    <property type="entry name" value="DHS-like_NAD/FAD-binding_dom"/>
</dbReference>
<feature type="active site" description="Proton acceptor" evidence="3">
    <location>
        <position position="142"/>
    </location>
</feature>
<gene>
    <name evidence="5" type="ORF">STCU_09303</name>
</gene>
<evidence type="ECO:0000256" key="1">
    <source>
        <dbReference type="ARBA" id="ARBA00022679"/>
    </source>
</evidence>
<dbReference type="InterPro" id="IPR026590">
    <property type="entry name" value="Ssirtuin_cat_dom"/>
</dbReference>
<feature type="binding site" evidence="3">
    <location>
        <position position="208"/>
    </location>
    <ligand>
        <name>Zn(2+)</name>
        <dbReference type="ChEBI" id="CHEBI:29105"/>
    </ligand>
</feature>
<reference evidence="5 6" key="1">
    <citation type="journal article" date="2013" name="PLoS ONE">
        <title>Predicting the Proteins of Angomonas deanei, Strigomonas culicis and Their Respective Endosymbionts Reveals New Aspects of the Trypanosomatidae Family.</title>
        <authorList>
            <person name="Motta M.C."/>
            <person name="Martins A.C."/>
            <person name="de Souza S.S."/>
            <person name="Catta-Preta C.M."/>
            <person name="Silva R."/>
            <person name="Klein C.C."/>
            <person name="de Almeida L.G."/>
            <person name="de Lima Cunha O."/>
            <person name="Ciapina L.P."/>
            <person name="Brocchi M."/>
            <person name="Colabardini A.C."/>
            <person name="de Araujo Lima B."/>
            <person name="Machado C.R."/>
            <person name="de Almeida Soares C.M."/>
            <person name="Probst C.M."/>
            <person name="de Menezes C.B."/>
            <person name="Thompson C.E."/>
            <person name="Bartholomeu D.C."/>
            <person name="Gradia D.F."/>
            <person name="Pavoni D.P."/>
            <person name="Grisard E.C."/>
            <person name="Fantinatti-Garboggini F."/>
            <person name="Marchini F.K."/>
            <person name="Rodrigues-Luiz G.F."/>
            <person name="Wagner G."/>
            <person name="Goldman G.H."/>
            <person name="Fietto J.L."/>
            <person name="Elias M.C."/>
            <person name="Goldman M.H."/>
            <person name="Sagot M.F."/>
            <person name="Pereira M."/>
            <person name="Stoco P.H."/>
            <person name="de Mendonca-Neto R.P."/>
            <person name="Teixeira S.M."/>
            <person name="Maciel T.E."/>
            <person name="de Oliveira Mendes T.A."/>
            <person name="Urmenyi T.P."/>
            <person name="de Souza W."/>
            <person name="Schenkman S."/>
            <person name="de Vasconcelos A.T."/>
        </authorList>
    </citation>
    <scope>NUCLEOTIDE SEQUENCE [LARGE SCALE GENOMIC DNA]</scope>
</reference>
<dbReference type="PROSITE" id="PS50305">
    <property type="entry name" value="SIRTUIN"/>
    <property type="match status" value="1"/>
</dbReference>
<dbReference type="Proteomes" id="UP000015354">
    <property type="component" value="Unassembled WGS sequence"/>
</dbReference>
<dbReference type="GO" id="GO:0070403">
    <property type="term" value="F:NAD+ binding"/>
    <property type="evidence" value="ECO:0007669"/>
    <property type="project" value="InterPro"/>
</dbReference>
<evidence type="ECO:0000256" key="2">
    <source>
        <dbReference type="ARBA" id="ARBA00023027"/>
    </source>
</evidence>
<dbReference type="GO" id="GO:0046872">
    <property type="term" value="F:metal ion binding"/>
    <property type="evidence" value="ECO:0007669"/>
    <property type="project" value="UniProtKB-KW"/>
</dbReference>
<sequence>MGPPNGRLLAQFIRSVGKRNVVVLTGAGCSTESGIPDYRGPHGKYRRPDFVPLTFQAFNSNDYQKKRYWARSMLGYRTMSGASCNATHMGLCALERAGVVQHILTQNVDGLHHLATHGGVGEAGLAASPKYTTSDARLIELHGNIHLVICMLCKHILSREHLQQELIAHNKELYAHYQADESRMQPDGDYVAPPDVVEAMRLVYCPCCGGHLKPHVVLFGENVSTATVTVSMDLVRQSSCLLCLGTSLQVYSAYRYVLAVKGEGCPRCHCQFWQDPRRWGESLKIDTASVAQVVDEATRELLPR</sequence>
<dbReference type="GO" id="GO:0017136">
    <property type="term" value="F:histone deacetylase activity, NAD-dependent"/>
    <property type="evidence" value="ECO:0007669"/>
    <property type="project" value="TreeGrafter"/>
</dbReference>
<evidence type="ECO:0000256" key="3">
    <source>
        <dbReference type="PROSITE-ProRule" id="PRU00236"/>
    </source>
</evidence>
<feature type="binding site" evidence="3">
    <location>
        <position position="153"/>
    </location>
    <ligand>
        <name>Zn(2+)</name>
        <dbReference type="ChEBI" id="CHEBI:29105"/>
    </ligand>
</feature>
<keyword evidence="1" id="KW-0808">Transferase</keyword>
<dbReference type="PANTHER" id="PTHR11085">
    <property type="entry name" value="NAD-DEPENDENT PROTEIN DEACYLASE SIRTUIN-5, MITOCHONDRIAL-RELATED"/>
    <property type="match status" value="1"/>
</dbReference>
<keyword evidence="6" id="KW-1185">Reference proteome</keyword>
<keyword evidence="2" id="KW-0520">NAD</keyword>
<dbReference type="EMBL" id="ATMH01009303">
    <property type="protein sequence ID" value="EPY19768.1"/>
    <property type="molecule type" value="Genomic_DNA"/>
</dbReference>
<accession>S9TTB1</accession>
<evidence type="ECO:0000259" key="4">
    <source>
        <dbReference type="PROSITE" id="PS50305"/>
    </source>
</evidence>
<feature type="binding site" evidence="3">
    <location>
        <position position="150"/>
    </location>
    <ligand>
        <name>Zn(2+)</name>
        <dbReference type="ChEBI" id="CHEBI:29105"/>
    </ligand>
</feature>
<evidence type="ECO:0000313" key="6">
    <source>
        <dbReference type="Proteomes" id="UP000015354"/>
    </source>
</evidence>
<name>S9TTB1_9TRYP</name>
<dbReference type="AlphaFoldDB" id="S9TTB1"/>
<keyword evidence="3" id="KW-0479">Metal-binding</keyword>
<dbReference type="Gene3D" id="3.30.1600.10">
    <property type="entry name" value="SIR2/SIRT2 'Small Domain"/>
    <property type="match status" value="1"/>
</dbReference>
<dbReference type="SUPFAM" id="SSF52467">
    <property type="entry name" value="DHS-like NAD/FAD-binding domain"/>
    <property type="match status" value="1"/>
</dbReference>
<proteinExistence type="predicted"/>
<dbReference type="InterPro" id="IPR050134">
    <property type="entry name" value="NAD-dep_sirtuin_deacylases"/>
</dbReference>
<dbReference type="InterPro" id="IPR003000">
    <property type="entry name" value="Sirtuin"/>
</dbReference>
<dbReference type="Pfam" id="PF02146">
    <property type="entry name" value="SIR2"/>
    <property type="match status" value="1"/>
</dbReference>